<feature type="non-terminal residue" evidence="1">
    <location>
        <position position="1"/>
    </location>
</feature>
<organism evidence="1">
    <name type="scientific">uncultured Microvirga sp</name>
    <dbReference type="NCBI Taxonomy" id="412392"/>
    <lineage>
        <taxon>Bacteria</taxon>
        <taxon>Pseudomonadati</taxon>
        <taxon>Pseudomonadota</taxon>
        <taxon>Alphaproteobacteria</taxon>
        <taxon>Hyphomicrobiales</taxon>
        <taxon>Methylobacteriaceae</taxon>
        <taxon>Microvirga</taxon>
        <taxon>environmental samples</taxon>
    </lineage>
</organism>
<dbReference type="AlphaFoldDB" id="A0A6J4LJM5"/>
<gene>
    <name evidence="1" type="ORF">AVDCRST_MAG90-1614</name>
</gene>
<reference evidence="1" key="1">
    <citation type="submission" date="2020-02" db="EMBL/GenBank/DDBJ databases">
        <authorList>
            <person name="Meier V. D."/>
        </authorList>
    </citation>
    <scope>NUCLEOTIDE SEQUENCE</scope>
    <source>
        <strain evidence="1">AVDCRST_MAG90</strain>
    </source>
</reference>
<dbReference type="EMBL" id="CADCUC010000310">
    <property type="protein sequence ID" value="CAA9333565.1"/>
    <property type="molecule type" value="Genomic_DNA"/>
</dbReference>
<name>A0A6J4LJM5_9HYPH</name>
<feature type="non-terminal residue" evidence="1">
    <location>
        <position position="30"/>
    </location>
</feature>
<evidence type="ECO:0000313" key="1">
    <source>
        <dbReference type="EMBL" id="CAA9333565.1"/>
    </source>
</evidence>
<protein>
    <submittedName>
        <fullName evidence="1">Uncharacterized protein</fullName>
    </submittedName>
</protein>
<proteinExistence type="predicted"/>
<accession>A0A6J4LJM5</accession>
<sequence length="30" mass="3223">WLSSGRRSSSWAMRSAAWSTSSAPPLKTAV</sequence>